<dbReference type="EMBL" id="SAEB01000009">
    <property type="protein sequence ID" value="RVD82944.1"/>
    <property type="molecule type" value="Genomic_DNA"/>
</dbReference>
<name>A0A436ZVF2_ARTFL</name>
<comment type="caution">
    <text evidence="2">The sequence shown here is derived from an EMBL/GenBank/DDBJ whole genome shotgun (WGS) entry which is preliminary data.</text>
</comment>
<dbReference type="GeneID" id="93589663"/>
<accession>A0A436ZVF2</accession>
<reference evidence="2 3" key="1">
    <citation type="submission" date="2019-01" db="EMBL/GenBank/DDBJ databases">
        <title>Intercellular communication is required for trap formation in the nematode-trapping fungus Duddingtonia flagrans.</title>
        <authorList>
            <person name="Youssar L."/>
            <person name="Wernet V."/>
            <person name="Hensel N."/>
            <person name="Hildebrandt H.-G."/>
            <person name="Fischer R."/>
        </authorList>
    </citation>
    <scope>NUCLEOTIDE SEQUENCE [LARGE SCALE GENOMIC DNA]</scope>
    <source>
        <strain evidence="2 3">CBS H-5679</strain>
    </source>
</reference>
<dbReference type="RefSeq" id="XP_067488488.1">
    <property type="nucleotide sequence ID" value="XM_067636921.1"/>
</dbReference>
<organism evidence="2 3">
    <name type="scientific">Arthrobotrys flagrans</name>
    <name type="common">Nematode-trapping fungus</name>
    <name type="synonym">Trichothecium flagrans</name>
    <dbReference type="NCBI Taxonomy" id="97331"/>
    <lineage>
        <taxon>Eukaryota</taxon>
        <taxon>Fungi</taxon>
        <taxon>Dikarya</taxon>
        <taxon>Ascomycota</taxon>
        <taxon>Pezizomycotina</taxon>
        <taxon>Orbiliomycetes</taxon>
        <taxon>Orbiliales</taxon>
        <taxon>Orbiliaceae</taxon>
        <taxon>Arthrobotrys</taxon>
    </lineage>
</organism>
<proteinExistence type="predicted"/>
<evidence type="ECO:0000256" key="1">
    <source>
        <dbReference type="SAM" id="MobiDB-lite"/>
    </source>
</evidence>
<protein>
    <submittedName>
        <fullName evidence="2">Uncharacterized protein</fullName>
    </submittedName>
</protein>
<evidence type="ECO:0000313" key="2">
    <source>
        <dbReference type="EMBL" id="RVD82944.1"/>
    </source>
</evidence>
<dbReference type="OrthoDB" id="5418110at2759"/>
<gene>
    <name evidence="2" type="ORF">DFL_007352</name>
</gene>
<dbReference type="VEuPathDB" id="FungiDB:DFL_007352"/>
<feature type="region of interest" description="Disordered" evidence="1">
    <location>
        <begin position="1"/>
        <end position="26"/>
    </location>
</feature>
<dbReference type="Proteomes" id="UP000283090">
    <property type="component" value="Unassembled WGS sequence"/>
</dbReference>
<evidence type="ECO:0000313" key="3">
    <source>
        <dbReference type="Proteomes" id="UP000283090"/>
    </source>
</evidence>
<dbReference type="AlphaFoldDB" id="A0A436ZVF2"/>
<sequence>MAQEPVVKPAPGYDAESYSSEEESSRHSSIFQASLYFVEVEDGKQPAFVSGSDHHLVSGQARDETGTLSTSVDSCATLVPKALDTVTVDYMSSDTVDLDLDLDDPKVEPLRVYTSPMEPTERPPAMPVPPAKRRAEALAEILFRQAAVYENTILNNAEKVRVLVPADRMARQAQRS</sequence>
<keyword evidence="3" id="KW-1185">Reference proteome</keyword>